<comment type="subcellular location">
    <subcellularLocation>
        <location evidence="5 6">Cytoplasm</location>
    </subcellularLocation>
</comment>
<evidence type="ECO:0000256" key="3">
    <source>
        <dbReference type="ARBA" id="ARBA00023210"/>
    </source>
</evidence>
<accession>A0A1Q9H5G7</accession>
<dbReference type="GO" id="GO:0000917">
    <property type="term" value="P:division septum assembly"/>
    <property type="evidence" value="ECO:0007669"/>
    <property type="project" value="UniProtKB-KW"/>
</dbReference>
<reference evidence="10 12" key="3">
    <citation type="submission" date="2020-09" db="EMBL/GenBank/DDBJ databases">
        <title>Complete, closed and curated genome sequences of Photobacterium damselae subsp. piscicida isolates from Australia indicate localised evolution and additional plasmid-borne pathogenicity mechanisms.</title>
        <authorList>
            <person name="Baseggio L."/>
            <person name="Silayeva O."/>
            <person name="Buller N."/>
            <person name="Landos M."/>
            <person name="Engelstaedter J."/>
            <person name="Barnes A.C."/>
        </authorList>
    </citation>
    <scope>NUCLEOTIDE SEQUENCE [LARGE SCALE GENOMIC DNA]</scope>
    <source>
        <strain evidence="10 12">AS-16-0540-1</strain>
    </source>
</reference>
<dbReference type="InterPro" id="IPR048372">
    <property type="entry name" value="ZapC_C"/>
</dbReference>
<evidence type="ECO:0000256" key="4">
    <source>
        <dbReference type="ARBA" id="ARBA00023306"/>
    </source>
</evidence>
<evidence type="ECO:0000313" key="12">
    <source>
        <dbReference type="Proteomes" id="UP000516656"/>
    </source>
</evidence>
<dbReference type="Pfam" id="PF07126">
    <property type="entry name" value="ZapC_C"/>
    <property type="match status" value="1"/>
</dbReference>
<dbReference type="InterPro" id="IPR009809">
    <property type="entry name" value="ZapC"/>
</dbReference>
<keyword evidence="2 5" id="KW-0132">Cell division</keyword>
<dbReference type="HAMAP" id="MF_00906">
    <property type="entry name" value="ZapC"/>
    <property type="match status" value="1"/>
</dbReference>
<dbReference type="Proteomes" id="UP000218676">
    <property type="component" value="Chromosome 1"/>
</dbReference>
<evidence type="ECO:0000313" key="9">
    <source>
        <dbReference type="EMBL" id="BAX52939.1"/>
    </source>
</evidence>
<dbReference type="InterPro" id="IPR048373">
    <property type="entry name" value="ZapC_N"/>
</dbReference>
<keyword evidence="1 5" id="KW-0963">Cytoplasm</keyword>
<dbReference type="GO" id="GO:0005737">
    <property type="term" value="C:cytoplasm"/>
    <property type="evidence" value="ECO:0007669"/>
    <property type="project" value="UniProtKB-SubCell"/>
</dbReference>
<evidence type="ECO:0000259" key="7">
    <source>
        <dbReference type="Pfam" id="PF07126"/>
    </source>
</evidence>
<dbReference type="PIRSF" id="PIRSF010252">
    <property type="entry name" value="ZapC"/>
    <property type="match status" value="1"/>
</dbReference>
<keyword evidence="3 5" id="KW-0717">Septation</keyword>
<evidence type="ECO:0000313" key="11">
    <source>
        <dbReference type="Proteomes" id="UP000218676"/>
    </source>
</evidence>
<reference evidence="9" key="1">
    <citation type="journal article" date="2017" name="Genome Announc.">
        <title>Whole-Genome Sequence of Photobacterium damselae subsp. piscicida Strain 91-197, Isolated from Hybrid Striped Bass (Morone sp.) in the United States.</title>
        <authorList>
            <person name="Teru Y."/>
            <person name="Hikima J."/>
            <person name="Kono T."/>
            <person name="Sakai M."/>
            <person name="Takano T."/>
            <person name="Hawke J.P."/>
            <person name="Takeyama H."/>
            <person name="Aoki T."/>
        </authorList>
    </citation>
    <scope>NUCLEOTIDE SEQUENCE</scope>
    <source>
        <strain evidence="9">91-197</strain>
    </source>
</reference>
<sequence length="179" mass="20377">MLKPNDSWMWYFDQQEDALMLDLGDEMVFRVATPKKFFTPEAYNTQTFTVDDADVYQCFKESITHLDISLPRKAELSLNAVAVARFHKPVMPKSWFFASSGVDYQPELGELITLQTEFGQAQFLVIETGDCASLCMQATIEPLTLNSSKEMTFCEVIKVMNDRIIPFSAEQEDYLALVG</sequence>
<organism evidence="9 11">
    <name type="scientific">Photobacterium damsela subsp. piscicida</name>
    <name type="common">Pasteurella piscicida</name>
    <dbReference type="NCBI Taxonomy" id="38294"/>
    <lineage>
        <taxon>Bacteria</taxon>
        <taxon>Pseudomonadati</taxon>
        <taxon>Pseudomonadota</taxon>
        <taxon>Gammaproteobacteria</taxon>
        <taxon>Vibrionales</taxon>
        <taxon>Vibrionaceae</taxon>
        <taxon>Photobacterium</taxon>
    </lineage>
</organism>
<feature type="domain" description="Cell-division protein ZapC C-terminal" evidence="7">
    <location>
        <begin position="89"/>
        <end position="169"/>
    </location>
</feature>
<dbReference type="EMBL" id="CP061854">
    <property type="protein sequence ID" value="QOD55330.1"/>
    <property type="molecule type" value="Genomic_DNA"/>
</dbReference>
<feature type="domain" description="Cell-division protein ZapC N-terminal" evidence="8">
    <location>
        <begin position="1"/>
        <end position="88"/>
    </location>
</feature>
<protein>
    <recommendedName>
        <fullName evidence="5 6">Cell division protein ZapC</fullName>
    </recommendedName>
</protein>
<evidence type="ECO:0000259" key="8">
    <source>
        <dbReference type="Pfam" id="PF21083"/>
    </source>
</evidence>
<evidence type="ECO:0000313" key="10">
    <source>
        <dbReference type="EMBL" id="QOD55330.1"/>
    </source>
</evidence>
<dbReference type="Pfam" id="PF21083">
    <property type="entry name" value="ZapC_N"/>
    <property type="match status" value="1"/>
</dbReference>
<evidence type="ECO:0000256" key="2">
    <source>
        <dbReference type="ARBA" id="ARBA00022618"/>
    </source>
</evidence>
<comment type="function">
    <text evidence="5 6">Contributes to the efficiency of the cell division process by stabilizing the polymeric form of the cell division protein FtsZ. Acts by promoting interactions between FtsZ protofilaments and suppressing the GTPase activity of FtsZ.</text>
</comment>
<keyword evidence="4 5" id="KW-0131">Cell cycle</keyword>
<proteinExistence type="inferred from homology"/>
<reference evidence="11" key="2">
    <citation type="submission" date="2017-05" db="EMBL/GenBank/DDBJ databases">
        <title>Whole genome sequence of fish pathogenic bacteria, Photobacterium damselae subsp. piscicida, strain 91-197, isolated from hybrid striped bass (Morone sp.) in USA.</title>
        <authorList>
            <person name="Teru Y."/>
            <person name="Hikima J."/>
            <person name="Kono T."/>
            <person name="Sakai M."/>
            <person name="Takano T."/>
            <person name="Hawke J.P."/>
            <person name="Takeyama H."/>
            <person name="Aoki T."/>
        </authorList>
    </citation>
    <scope>NUCLEOTIDE SEQUENCE [LARGE SCALE GENOMIC DNA]</scope>
    <source>
        <strain evidence="11">91-197</strain>
    </source>
</reference>
<dbReference type="GO" id="GO:0043093">
    <property type="term" value="P:FtsZ-dependent cytokinesis"/>
    <property type="evidence" value="ECO:0007669"/>
    <property type="project" value="UniProtKB-UniRule"/>
</dbReference>
<dbReference type="Proteomes" id="UP000516656">
    <property type="component" value="Chromosome 1"/>
</dbReference>
<evidence type="ECO:0000256" key="6">
    <source>
        <dbReference type="PIRNR" id="PIRNR010252"/>
    </source>
</evidence>
<comment type="subunit">
    <text evidence="5">Interacts directly with FtsZ.</text>
</comment>
<gene>
    <name evidence="5" type="primary">zapC</name>
    <name evidence="10" type="ORF">IC627_08020</name>
    <name evidence="9" type="ORF">PDPUS_1_01565</name>
</gene>
<name>A0A1Q9H5G7_PHODP</name>
<dbReference type="AlphaFoldDB" id="A0A1Q9H5G7"/>
<dbReference type="EMBL" id="AP018045">
    <property type="protein sequence ID" value="BAX52939.1"/>
    <property type="molecule type" value="Genomic_DNA"/>
</dbReference>
<comment type="similarity">
    <text evidence="5 6">Belongs to the ZapC family.</text>
</comment>
<evidence type="ECO:0000256" key="5">
    <source>
        <dbReference type="HAMAP-Rule" id="MF_00906"/>
    </source>
</evidence>
<dbReference type="RefSeq" id="WP_044175652.1">
    <property type="nucleotide sequence ID" value="NZ_AP018045.1"/>
</dbReference>
<evidence type="ECO:0000256" key="1">
    <source>
        <dbReference type="ARBA" id="ARBA00022490"/>
    </source>
</evidence>